<evidence type="ECO:0000259" key="3">
    <source>
        <dbReference type="PROSITE" id="PS50977"/>
    </source>
</evidence>
<dbReference type="PRINTS" id="PR00455">
    <property type="entry name" value="HTHTETR"/>
</dbReference>
<sequence length="200" mass="23126">MNVRLMNYNEKIAAVLASTLKLIQTNGFHGTPMSKIAQDSDVAIGTIYHYFPSKDDLIFALFKHCRTLLNDYIFDGIRDDFEYRDSFFHIWRNFVKFYLENGPIFSFFEQFFSSPYYEKNKAEIQEPLGGQNKVVDFLQEGIDRKILKQVDVHLLVASYIGVALSTVHSIKFKDLSFSEQNVETLVGIIWDGAINKENNN</sequence>
<feature type="DNA-binding region" description="H-T-H motif" evidence="2">
    <location>
        <begin position="32"/>
        <end position="51"/>
    </location>
</feature>
<keyword evidence="5" id="KW-1185">Reference proteome</keyword>
<dbReference type="InterPro" id="IPR036271">
    <property type="entry name" value="Tet_transcr_reg_TetR-rel_C_sf"/>
</dbReference>
<dbReference type="InterPro" id="IPR050624">
    <property type="entry name" value="HTH-type_Tx_Regulator"/>
</dbReference>
<evidence type="ECO:0000313" key="4">
    <source>
        <dbReference type="EMBL" id="MDQ1150614.1"/>
    </source>
</evidence>
<dbReference type="Proteomes" id="UP001244640">
    <property type="component" value="Unassembled WGS sequence"/>
</dbReference>
<dbReference type="PROSITE" id="PS50977">
    <property type="entry name" value="HTH_TETR_2"/>
    <property type="match status" value="1"/>
</dbReference>
<evidence type="ECO:0000256" key="2">
    <source>
        <dbReference type="PROSITE-ProRule" id="PRU00335"/>
    </source>
</evidence>
<proteinExistence type="predicted"/>
<organism evidence="4 5">
    <name type="scientific">Sphingobacterium zeae</name>
    <dbReference type="NCBI Taxonomy" id="1776859"/>
    <lineage>
        <taxon>Bacteria</taxon>
        <taxon>Pseudomonadati</taxon>
        <taxon>Bacteroidota</taxon>
        <taxon>Sphingobacteriia</taxon>
        <taxon>Sphingobacteriales</taxon>
        <taxon>Sphingobacteriaceae</taxon>
        <taxon>Sphingobacterium</taxon>
    </lineage>
</organism>
<keyword evidence="1 2" id="KW-0238">DNA-binding</keyword>
<dbReference type="InterPro" id="IPR001647">
    <property type="entry name" value="HTH_TetR"/>
</dbReference>
<dbReference type="InterPro" id="IPR054422">
    <property type="entry name" value="TetR-like_HI_0893_C"/>
</dbReference>
<comment type="caution">
    <text evidence="4">The sequence shown here is derived from an EMBL/GenBank/DDBJ whole genome shotgun (WGS) entry which is preliminary data.</text>
</comment>
<evidence type="ECO:0000313" key="5">
    <source>
        <dbReference type="Proteomes" id="UP001244640"/>
    </source>
</evidence>
<evidence type="ECO:0000256" key="1">
    <source>
        <dbReference type="ARBA" id="ARBA00023125"/>
    </source>
</evidence>
<dbReference type="PANTHER" id="PTHR43479">
    <property type="entry name" value="ACREF/ENVCD OPERON REPRESSOR-RELATED"/>
    <property type="match status" value="1"/>
</dbReference>
<dbReference type="SUPFAM" id="SSF48498">
    <property type="entry name" value="Tetracyclin repressor-like, C-terminal domain"/>
    <property type="match status" value="1"/>
</dbReference>
<protein>
    <submittedName>
        <fullName evidence="4">AcrR family transcriptional regulator</fullName>
    </submittedName>
</protein>
<dbReference type="Pfam" id="PF22604">
    <property type="entry name" value="TetR_HI_0893_C"/>
    <property type="match status" value="1"/>
</dbReference>
<dbReference type="Gene3D" id="1.10.357.10">
    <property type="entry name" value="Tetracycline Repressor, domain 2"/>
    <property type="match status" value="1"/>
</dbReference>
<accession>A0ABU0U6M6</accession>
<dbReference type="InterPro" id="IPR009057">
    <property type="entry name" value="Homeodomain-like_sf"/>
</dbReference>
<reference evidence="4 5" key="1">
    <citation type="submission" date="2023-07" db="EMBL/GenBank/DDBJ databases">
        <title>Functional and genomic diversity of the sorghum phyllosphere microbiome.</title>
        <authorList>
            <person name="Shade A."/>
        </authorList>
    </citation>
    <scope>NUCLEOTIDE SEQUENCE [LARGE SCALE GENOMIC DNA]</scope>
    <source>
        <strain evidence="4 5">SORGH_AS_0892</strain>
    </source>
</reference>
<dbReference type="PANTHER" id="PTHR43479:SF11">
    <property type="entry name" value="ACREF_ENVCD OPERON REPRESSOR-RELATED"/>
    <property type="match status" value="1"/>
</dbReference>
<name>A0ABU0U6M6_9SPHI</name>
<gene>
    <name evidence="4" type="ORF">QE382_002598</name>
</gene>
<dbReference type="SUPFAM" id="SSF46689">
    <property type="entry name" value="Homeodomain-like"/>
    <property type="match status" value="1"/>
</dbReference>
<dbReference type="EMBL" id="JAUTBA010000001">
    <property type="protein sequence ID" value="MDQ1150614.1"/>
    <property type="molecule type" value="Genomic_DNA"/>
</dbReference>
<feature type="domain" description="HTH tetR-type" evidence="3">
    <location>
        <begin position="9"/>
        <end position="69"/>
    </location>
</feature>
<dbReference type="Pfam" id="PF00440">
    <property type="entry name" value="TetR_N"/>
    <property type="match status" value="1"/>
</dbReference>